<dbReference type="AlphaFoldDB" id="A0A915HMK1"/>
<dbReference type="WBParaSite" id="nRc.2.0.1.t02746-RA">
    <property type="protein sequence ID" value="nRc.2.0.1.t02746-RA"/>
    <property type="gene ID" value="nRc.2.0.1.g02746"/>
</dbReference>
<accession>A0A915HMK1</accession>
<sequence length="64" mass="7360">MGTDETWIGPMDPDLGLGLKHGSRQIGGSDVIRHIRHDPIMVMGKYKYKSRDNGRKWEKSFKEC</sequence>
<protein>
    <submittedName>
        <fullName evidence="2">Uncharacterized protein</fullName>
    </submittedName>
</protein>
<evidence type="ECO:0000313" key="2">
    <source>
        <dbReference type="WBParaSite" id="nRc.2.0.1.t02746-RA"/>
    </source>
</evidence>
<organism evidence="1 2">
    <name type="scientific">Romanomermis culicivorax</name>
    <name type="common">Nematode worm</name>
    <dbReference type="NCBI Taxonomy" id="13658"/>
    <lineage>
        <taxon>Eukaryota</taxon>
        <taxon>Metazoa</taxon>
        <taxon>Ecdysozoa</taxon>
        <taxon>Nematoda</taxon>
        <taxon>Enoplea</taxon>
        <taxon>Dorylaimia</taxon>
        <taxon>Mermithida</taxon>
        <taxon>Mermithoidea</taxon>
        <taxon>Mermithidae</taxon>
        <taxon>Romanomermis</taxon>
    </lineage>
</organism>
<proteinExistence type="predicted"/>
<dbReference type="Proteomes" id="UP000887565">
    <property type="component" value="Unplaced"/>
</dbReference>
<name>A0A915HMK1_ROMCU</name>
<evidence type="ECO:0000313" key="1">
    <source>
        <dbReference type="Proteomes" id="UP000887565"/>
    </source>
</evidence>
<keyword evidence="1" id="KW-1185">Reference proteome</keyword>
<reference evidence="2" key="1">
    <citation type="submission" date="2022-11" db="UniProtKB">
        <authorList>
            <consortium name="WormBaseParasite"/>
        </authorList>
    </citation>
    <scope>IDENTIFICATION</scope>
</reference>